<keyword evidence="1" id="KW-0472">Membrane</keyword>
<keyword evidence="1" id="KW-1133">Transmembrane helix</keyword>
<evidence type="ECO:0000313" key="3">
    <source>
        <dbReference type="Proteomes" id="UP000320055"/>
    </source>
</evidence>
<evidence type="ECO:0000256" key="1">
    <source>
        <dbReference type="SAM" id="Phobius"/>
    </source>
</evidence>
<proteinExistence type="predicted"/>
<name>A0A563VVL0_9CYAN</name>
<dbReference type="Proteomes" id="UP000320055">
    <property type="component" value="Unassembled WGS sequence"/>
</dbReference>
<organism evidence="2 3">
    <name type="scientific">Hyella patelloides LEGE 07179</name>
    <dbReference type="NCBI Taxonomy" id="945734"/>
    <lineage>
        <taxon>Bacteria</taxon>
        <taxon>Bacillati</taxon>
        <taxon>Cyanobacteriota</taxon>
        <taxon>Cyanophyceae</taxon>
        <taxon>Pleurocapsales</taxon>
        <taxon>Hyellaceae</taxon>
        <taxon>Hyella</taxon>
    </lineage>
</organism>
<keyword evidence="3" id="KW-1185">Reference proteome</keyword>
<evidence type="ECO:0000313" key="2">
    <source>
        <dbReference type="EMBL" id="VEP15472.1"/>
    </source>
</evidence>
<keyword evidence="1" id="KW-0812">Transmembrane</keyword>
<dbReference type="EMBL" id="CAACVJ010000267">
    <property type="protein sequence ID" value="VEP15472.1"/>
    <property type="molecule type" value="Genomic_DNA"/>
</dbReference>
<feature type="transmembrane region" description="Helical" evidence="1">
    <location>
        <begin position="96"/>
        <end position="114"/>
    </location>
</feature>
<dbReference type="AlphaFoldDB" id="A0A563VVL0"/>
<feature type="transmembrane region" description="Helical" evidence="1">
    <location>
        <begin position="120"/>
        <end position="142"/>
    </location>
</feature>
<accession>A0A563VVL0</accession>
<sequence length="156" mass="18597">MFFLAYKSFIIETDYHLFDVINKLKFYVKAPESYTYRSHNHIVYQGFVSENRFKLVRIARNRNLLFVQIRCKFKELANGTKINVTVSLHPLIVIKLIFNLLFWIRALIFVTFEVNPLNKGLFLTVLIFPLSLLLIFMTIFRLEVNRGIYELKNILE</sequence>
<protein>
    <submittedName>
        <fullName evidence="2">Uncharacterized protein</fullName>
    </submittedName>
</protein>
<gene>
    <name evidence="2" type="ORF">H1P_3390005</name>
</gene>
<reference evidence="2 3" key="1">
    <citation type="submission" date="2019-01" db="EMBL/GenBank/DDBJ databases">
        <authorList>
            <person name="Brito A."/>
        </authorList>
    </citation>
    <scope>NUCLEOTIDE SEQUENCE [LARGE SCALE GENOMIC DNA]</scope>
    <source>
        <strain evidence="2">1</strain>
    </source>
</reference>